<evidence type="ECO:0000256" key="5">
    <source>
        <dbReference type="ARBA" id="ARBA00035377"/>
    </source>
</evidence>
<dbReference type="PANTHER" id="PTHR23413">
    <property type="entry name" value="60S RIBOSOMAL PROTEIN L32 AND DNA-DIRECTED RNA POLYMERASE II, SUBUNIT N"/>
    <property type="match status" value="1"/>
</dbReference>
<dbReference type="EMBL" id="RRCH01000022">
    <property type="protein sequence ID" value="RRJ30305.1"/>
    <property type="molecule type" value="Genomic_DNA"/>
</dbReference>
<dbReference type="SUPFAM" id="SSF47794">
    <property type="entry name" value="Rad51 N-terminal domain-like"/>
    <property type="match status" value="1"/>
</dbReference>
<dbReference type="Gene3D" id="1.10.150.20">
    <property type="entry name" value="5' to 3' exonuclease, C-terminal subdomain"/>
    <property type="match status" value="1"/>
</dbReference>
<evidence type="ECO:0000256" key="1">
    <source>
        <dbReference type="ARBA" id="ARBA00008431"/>
    </source>
</evidence>
<sequence>MAEHEDETDESDARSITDVSGIGETKAESLREEGYESVDDLRRADQSELSDVDGIGNALAARIKADIGDLEIEADTTAEIEEEGEQPEPEEAFETELRPRGHADKTPDLDEETERLLTRRANEGSPEFNRQDHHKKKRTPASWRRPRGNLSKQRRGVKGKGQTVEAGFRTPTAVRGRHPSGFEEVRVFNTDDLEGIDGETHAVRIASSVGARKRERIEEEAEDAGIRVLNPTYVEVAVNDE</sequence>
<feature type="domain" description="Helix-hairpin-helix DNA-binding motif class 1" evidence="7">
    <location>
        <begin position="47"/>
        <end position="66"/>
    </location>
</feature>
<organism evidence="8 9">
    <name type="scientific">Halocatena pleomorpha</name>
    <dbReference type="NCBI Taxonomy" id="1785090"/>
    <lineage>
        <taxon>Archaea</taxon>
        <taxon>Methanobacteriati</taxon>
        <taxon>Methanobacteriota</taxon>
        <taxon>Stenosarchaea group</taxon>
        <taxon>Halobacteria</taxon>
        <taxon>Halobacteriales</taxon>
        <taxon>Natronomonadaceae</taxon>
        <taxon>Halocatena</taxon>
    </lineage>
</organism>
<dbReference type="RefSeq" id="WP_124955040.1">
    <property type="nucleotide sequence ID" value="NZ_RRCH01000022.1"/>
</dbReference>
<keyword evidence="9" id="KW-1185">Reference proteome</keyword>
<dbReference type="PANTHER" id="PTHR23413:SF1">
    <property type="entry name" value="RIBOSOMAL PROTEIN L32"/>
    <property type="match status" value="1"/>
</dbReference>
<dbReference type="SMART" id="SM00278">
    <property type="entry name" value="HhH1"/>
    <property type="match status" value="2"/>
</dbReference>
<dbReference type="InterPro" id="IPR010995">
    <property type="entry name" value="DNA_repair_Rad51/TF_NusA_a-hlx"/>
</dbReference>
<dbReference type="AlphaFoldDB" id="A0A3P3RAA5"/>
<accession>A0A3P3RAA5</accession>
<evidence type="ECO:0000313" key="9">
    <source>
        <dbReference type="Proteomes" id="UP000282322"/>
    </source>
</evidence>
<dbReference type="GO" id="GO:0022625">
    <property type="term" value="C:cytosolic large ribosomal subunit"/>
    <property type="evidence" value="ECO:0007669"/>
    <property type="project" value="TreeGrafter"/>
</dbReference>
<dbReference type="SUPFAM" id="SSF52042">
    <property type="entry name" value="Ribosomal protein L32e"/>
    <property type="match status" value="1"/>
</dbReference>
<dbReference type="OrthoDB" id="372100at2157"/>
<dbReference type="GO" id="GO:0000166">
    <property type="term" value="F:nucleotide binding"/>
    <property type="evidence" value="ECO:0007669"/>
    <property type="project" value="InterPro"/>
</dbReference>
<dbReference type="NCBIfam" id="NF006332">
    <property type="entry name" value="PRK08562.1"/>
    <property type="match status" value="1"/>
</dbReference>
<protein>
    <recommendedName>
        <fullName evidence="4">Large ribosomal subunit protein eL32</fullName>
    </recommendedName>
    <alternativeName>
        <fullName evidence="5">50S ribosomal protein L32e</fullName>
    </alternativeName>
</protein>
<feature type="compositionally biased region" description="Basic and acidic residues" evidence="6">
    <location>
        <begin position="25"/>
        <end position="46"/>
    </location>
</feature>
<name>A0A3P3RAA5_9EURY</name>
<dbReference type="PROSITE" id="PS00580">
    <property type="entry name" value="RIBOSOMAL_L32E"/>
    <property type="match status" value="1"/>
</dbReference>
<dbReference type="GO" id="GO:0006281">
    <property type="term" value="P:DNA repair"/>
    <property type="evidence" value="ECO:0007669"/>
    <property type="project" value="InterPro"/>
</dbReference>
<proteinExistence type="inferred from homology"/>
<dbReference type="InterPro" id="IPR036351">
    <property type="entry name" value="Ribosomal_eL32_sf"/>
</dbReference>
<keyword evidence="3" id="KW-0687">Ribonucleoprotein</keyword>
<evidence type="ECO:0000256" key="6">
    <source>
        <dbReference type="SAM" id="MobiDB-lite"/>
    </source>
</evidence>
<dbReference type="Pfam" id="PF14520">
    <property type="entry name" value="HHH_5"/>
    <property type="match status" value="1"/>
</dbReference>
<dbReference type="NCBIfam" id="NF009401">
    <property type="entry name" value="PRK12766.1"/>
    <property type="match status" value="1"/>
</dbReference>
<keyword evidence="2 8" id="KW-0689">Ribosomal protein</keyword>
<feature type="compositionally biased region" description="Basic and acidic residues" evidence="6">
    <location>
        <begin position="95"/>
        <end position="122"/>
    </location>
</feature>
<comment type="similarity">
    <text evidence="1">Belongs to the eukaryotic ribosomal protein eL32 family.</text>
</comment>
<gene>
    <name evidence="8" type="ORF">EIK79_10305</name>
</gene>
<dbReference type="Pfam" id="PF01655">
    <property type="entry name" value="Ribosomal_L32e"/>
    <property type="match status" value="1"/>
</dbReference>
<evidence type="ECO:0000256" key="4">
    <source>
        <dbReference type="ARBA" id="ARBA00035229"/>
    </source>
</evidence>
<evidence type="ECO:0000259" key="7">
    <source>
        <dbReference type="SMART" id="SM00278"/>
    </source>
</evidence>
<dbReference type="GO" id="GO:0003677">
    <property type="term" value="F:DNA binding"/>
    <property type="evidence" value="ECO:0007669"/>
    <property type="project" value="InterPro"/>
</dbReference>
<dbReference type="CDD" id="cd00513">
    <property type="entry name" value="Ribosomal_L32_L32e"/>
    <property type="match status" value="1"/>
</dbReference>
<dbReference type="InterPro" id="IPR001515">
    <property type="entry name" value="Ribosomal_eL32"/>
</dbReference>
<evidence type="ECO:0000256" key="2">
    <source>
        <dbReference type="ARBA" id="ARBA00022980"/>
    </source>
</evidence>
<evidence type="ECO:0000256" key="3">
    <source>
        <dbReference type="ARBA" id="ARBA00023274"/>
    </source>
</evidence>
<dbReference type="InterPro" id="IPR018263">
    <property type="entry name" value="Ribosomal_eL32_CS"/>
</dbReference>
<reference evidence="8 9" key="1">
    <citation type="submission" date="2018-11" db="EMBL/GenBank/DDBJ databases">
        <title>Taxonoimc description of Halomarina strain SPP-AMP-1.</title>
        <authorList>
            <person name="Pal Y."/>
            <person name="Srinivasana K."/>
            <person name="Verma A."/>
            <person name="Kumar P."/>
        </authorList>
    </citation>
    <scope>NUCLEOTIDE SEQUENCE [LARGE SCALE GENOMIC DNA]</scope>
    <source>
        <strain evidence="8 9">SPP-AMP-1</strain>
    </source>
</reference>
<feature type="compositionally biased region" description="Basic residues" evidence="6">
    <location>
        <begin position="132"/>
        <end position="158"/>
    </location>
</feature>
<dbReference type="Proteomes" id="UP000282322">
    <property type="component" value="Unassembled WGS sequence"/>
</dbReference>
<dbReference type="SMART" id="SM01393">
    <property type="entry name" value="Ribosomal_L32e"/>
    <property type="match status" value="1"/>
</dbReference>
<evidence type="ECO:0000313" key="8">
    <source>
        <dbReference type="EMBL" id="RRJ30305.1"/>
    </source>
</evidence>
<dbReference type="InterPro" id="IPR003583">
    <property type="entry name" value="Hlx-hairpin-Hlx_DNA-bd_motif"/>
</dbReference>
<dbReference type="GO" id="GO:0006412">
    <property type="term" value="P:translation"/>
    <property type="evidence" value="ECO:0007669"/>
    <property type="project" value="InterPro"/>
</dbReference>
<dbReference type="GO" id="GO:0003735">
    <property type="term" value="F:structural constituent of ribosome"/>
    <property type="evidence" value="ECO:0007669"/>
    <property type="project" value="InterPro"/>
</dbReference>
<feature type="region of interest" description="Disordered" evidence="6">
    <location>
        <begin position="1"/>
        <end position="178"/>
    </location>
</feature>
<feature type="compositionally biased region" description="Acidic residues" evidence="6">
    <location>
        <begin position="68"/>
        <end position="94"/>
    </location>
</feature>
<dbReference type="InterPro" id="IPR023654">
    <property type="entry name" value="Ribosomal_eL32_arc"/>
</dbReference>
<comment type="caution">
    <text evidence="8">The sequence shown here is derived from an EMBL/GenBank/DDBJ whole genome shotgun (WGS) entry which is preliminary data.</text>
</comment>
<feature type="compositionally biased region" description="Acidic residues" evidence="6">
    <location>
        <begin position="1"/>
        <end position="10"/>
    </location>
</feature>
<feature type="domain" description="Helix-hairpin-helix DNA-binding motif class 1" evidence="7">
    <location>
        <begin position="14"/>
        <end position="33"/>
    </location>
</feature>